<feature type="domain" description="Peptidase S9 prolyl oligopeptidase catalytic" evidence="2">
    <location>
        <begin position="401"/>
        <end position="593"/>
    </location>
</feature>
<comment type="caution">
    <text evidence="3">The sequence shown here is derived from an EMBL/GenBank/DDBJ whole genome shotgun (WGS) entry which is preliminary data.</text>
</comment>
<feature type="transmembrane region" description="Helical" evidence="1">
    <location>
        <begin position="190"/>
        <end position="207"/>
    </location>
</feature>
<feature type="transmembrane region" description="Helical" evidence="1">
    <location>
        <begin position="219"/>
        <end position="238"/>
    </location>
</feature>
<evidence type="ECO:0000256" key="1">
    <source>
        <dbReference type="SAM" id="Phobius"/>
    </source>
</evidence>
<keyword evidence="1" id="KW-0812">Transmembrane</keyword>
<proteinExistence type="predicted"/>
<evidence type="ECO:0000313" key="4">
    <source>
        <dbReference type="Proteomes" id="UP000613030"/>
    </source>
</evidence>
<accession>A0ABS1L1S9</accession>
<evidence type="ECO:0000313" key="3">
    <source>
        <dbReference type="EMBL" id="MBL0745645.1"/>
    </source>
</evidence>
<dbReference type="InterPro" id="IPR001375">
    <property type="entry name" value="Peptidase_S9_cat"/>
</dbReference>
<feature type="transmembrane region" description="Helical" evidence="1">
    <location>
        <begin position="95"/>
        <end position="116"/>
    </location>
</feature>
<protein>
    <submittedName>
        <fullName evidence="3">Prolyl oligopeptidase family serine peptidase</fullName>
    </submittedName>
</protein>
<feature type="transmembrane region" description="Helical" evidence="1">
    <location>
        <begin position="128"/>
        <end position="151"/>
    </location>
</feature>
<dbReference type="EMBL" id="JAERRB010000018">
    <property type="protein sequence ID" value="MBL0745645.1"/>
    <property type="molecule type" value="Genomic_DNA"/>
</dbReference>
<feature type="transmembrane region" description="Helical" evidence="1">
    <location>
        <begin position="30"/>
        <end position="50"/>
    </location>
</feature>
<dbReference type="InterPro" id="IPR029058">
    <property type="entry name" value="AB_hydrolase_fold"/>
</dbReference>
<dbReference type="RefSeq" id="WP_202016185.1">
    <property type="nucleotide sequence ID" value="NZ_JAERRB010000018.1"/>
</dbReference>
<dbReference type="Pfam" id="PF00326">
    <property type="entry name" value="Peptidase_S9"/>
    <property type="match status" value="1"/>
</dbReference>
<feature type="transmembrane region" description="Helical" evidence="1">
    <location>
        <begin position="62"/>
        <end position="83"/>
    </location>
</feature>
<keyword evidence="1" id="KW-1133">Transmembrane helix</keyword>
<keyword evidence="4" id="KW-1185">Reference proteome</keyword>
<dbReference type="SUPFAM" id="SSF53474">
    <property type="entry name" value="alpha/beta-Hydrolases"/>
    <property type="match status" value="1"/>
</dbReference>
<feature type="transmembrane region" description="Helical" evidence="1">
    <location>
        <begin position="157"/>
        <end position="178"/>
    </location>
</feature>
<organism evidence="3 4">
    <name type="scientific">Chryseolinea lacunae</name>
    <dbReference type="NCBI Taxonomy" id="2801331"/>
    <lineage>
        <taxon>Bacteria</taxon>
        <taxon>Pseudomonadati</taxon>
        <taxon>Bacteroidota</taxon>
        <taxon>Cytophagia</taxon>
        <taxon>Cytophagales</taxon>
        <taxon>Fulvivirgaceae</taxon>
        <taxon>Chryseolinea</taxon>
    </lineage>
</organism>
<feature type="transmembrane region" description="Helical" evidence="1">
    <location>
        <begin position="243"/>
        <end position="261"/>
    </location>
</feature>
<sequence>MKRLVLLNLAFILYVAGLLCAIVVGYGTGAIVVLAASAVILCLYGFTLYRAFKTGRLLTWDVLAYSLGVLVVGEIFLQGYSIAIARSVFSLPGFYQLHTVSGFILLGLFVYGTVVYAQKSEDEGSLNFILTVIGLSGFISFIGFLGFARVLPNTVRLIYHSFVFLIFLYLGYFLWLRLKRNRSNSAEQKAGLVLSVLMLMFWIVRWQTPELIPPGIYRIVVNIGFVAVIVLPVAILFFRKMHFLTVFILYAIVSDLYFISFDRDFRYLVNTGASGCVGFENATQYPIVNDPGVPTEELFKTPAPEEVEDVRDEWRTKDFSPRQVRVEYVERQLNGDSIKVISHVVDGKKHYGMIRIPLGLRLDEAPILLVLHGGGAETDVLETEFLYRIAGGTCEDEMNRYLIVAPSFRGDIARGKEFCFRSEGYTGDVWQGAAEDAVSFLEAVKTMYHKREDEKILAVGVSRGATVALLVGGLTDKLDHIIAISTHTDFVNADVLKNERVGSDYPKIFYTPKTPPASIRKKMIASSPYYFAEHLPYVEVHQGRNDVLTTAWHAEHLRQRLKDIGRPDTTFKIQLYDGKGHGYADDNLICKSLHDFAERAIQ</sequence>
<name>A0ABS1L1S9_9BACT</name>
<dbReference type="Gene3D" id="3.40.50.1820">
    <property type="entry name" value="alpha/beta hydrolase"/>
    <property type="match status" value="1"/>
</dbReference>
<reference evidence="3 4" key="1">
    <citation type="submission" date="2021-01" db="EMBL/GenBank/DDBJ databases">
        <title>Chryseolinea sp. Jin1 Genome sequencing and assembly.</title>
        <authorList>
            <person name="Kim I."/>
        </authorList>
    </citation>
    <scope>NUCLEOTIDE SEQUENCE [LARGE SCALE GENOMIC DNA]</scope>
    <source>
        <strain evidence="3 4">Jin1</strain>
    </source>
</reference>
<dbReference type="Proteomes" id="UP000613030">
    <property type="component" value="Unassembled WGS sequence"/>
</dbReference>
<gene>
    <name evidence="3" type="ORF">JI741_30715</name>
</gene>
<keyword evidence="1" id="KW-0472">Membrane</keyword>
<evidence type="ECO:0000259" key="2">
    <source>
        <dbReference type="Pfam" id="PF00326"/>
    </source>
</evidence>